<protein>
    <submittedName>
        <fullName evidence="1">Uncharacterized protein</fullName>
    </submittedName>
</protein>
<reference evidence="1" key="1">
    <citation type="journal article" date="2014" name="Front. Microbiol.">
        <title>High frequency of phylogenetically diverse reductive dehalogenase-homologous genes in deep subseafloor sedimentary metagenomes.</title>
        <authorList>
            <person name="Kawai M."/>
            <person name="Futagami T."/>
            <person name="Toyoda A."/>
            <person name="Takaki Y."/>
            <person name="Nishi S."/>
            <person name="Hori S."/>
            <person name="Arai W."/>
            <person name="Tsubouchi T."/>
            <person name="Morono Y."/>
            <person name="Uchiyama I."/>
            <person name="Ito T."/>
            <person name="Fujiyama A."/>
            <person name="Inagaki F."/>
            <person name="Takami H."/>
        </authorList>
    </citation>
    <scope>NUCLEOTIDE SEQUENCE</scope>
    <source>
        <strain evidence="1">Expedition CK06-06</strain>
    </source>
</reference>
<sequence length="32" mass="3328">MNHTINKIELTAPAGGWDQLVAAVNAGADSVY</sequence>
<evidence type="ECO:0000313" key="1">
    <source>
        <dbReference type="EMBL" id="GAG73999.1"/>
    </source>
</evidence>
<organism evidence="1">
    <name type="scientific">marine sediment metagenome</name>
    <dbReference type="NCBI Taxonomy" id="412755"/>
    <lineage>
        <taxon>unclassified sequences</taxon>
        <taxon>metagenomes</taxon>
        <taxon>ecological metagenomes</taxon>
    </lineage>
</organism>
<comment type="caution">
    <text evidence="1">The sequence shown here is derived from an EMBL/GenBank/DDBJ whole genome shotgun (WGS) entry which is preliminary data.</text>
</comment>
<dbReference type="AlphaFoldDB" id="X0ZWV8"/>
<proteinExistence type="predicted"/>
<name>X0ZWV8_9ZZZZ</name>
<feature type="non-terminal residue" evidence="1">
    <location>
        <position position="32"/>
    </location>
</feature>
<accession>X0ZWV8</accession>
<gene>
    <name evidence="1" type="ORF">S01H4_02799</name>
</gene>
<dbReference type="EMBL" id="BART01000642">
    <property type="protein sequence ID" value="GAG73999.1"/>
    <property type="molecule type" value="Genomic_DNA"/>
</dbReference>